<dbReference type="HOGENOM" id="CLU_025795_0_0_1"/>
<gene>
    <name evidence="3" type="ORF">PV04_08658</name>
</gene>
<feature type="compositionally biased region" description="Polar residues" evidence="1">
    <location>
        <begin position="17"/>
        <end position="38"/>
    </location>
</feature>
<dbReference type="InterPro" id="IPR010730">
    <property type="entry name" value="HET"/>
</dbReference>
<dbReference type="Pfam" id="PF06985">
    <property type="entry name" value="HET"/>
    <property type="match status" value="1"/>
</dbReference>
<dbReference type="InterPro" id="IPR052895">
    <property type="entry name" value="HetReg/Transcr_Mod"/>
</dbReference>
<accession>A0A0D2FUC4</accession>
<reference evidence="3 4" key="1">
    <citation type="submission" date="2015-01" db="EMBL/GenBank/DDBJ databases">
        <title>The Genome Sequence of Capronia semiimmersa CBS27337.</title>
        <authorList>
            <consortium name="The Broad Institute Genomics Platform"/>
            <person name="Cuomo C."/>
            <person name="de Hoog S."/>
            <person name="Gorbushina A."/>
            <person name="Stielow B."/>
            <person name="Teixiera M."/>
            <person name="Abouelleil A."/>
            <person name="Chapman S.B."/>
            <person name="Priest M."/>
            <person name="Young S.K."/>
            <person name="Wortman J."/>
            <person name="Nusbaum C."/>
            <person name="Birren B."/>
        </authorList>
    </citation>
    <scope>NUCLEOTIDE SEQUENCE [LARGE SCALE GENOMIC DNA]</scope>
    <source>
        <strain evidence="3 4">CBS 27337</strain>
    </source>
</reference>
<name>A0A0D2FUC4_9EURO</name>
<evidence type="ECO:0000256" key="1">
    <source>
        <dbReference type="SAM" id="MobiDB-lite"/>
    </source>
</evidence>
<keyword evidence="4" id="KW-1185">Reference proteome</keyword>
<feature type="compositionally biased region" description="Basic and acidic residues" evidence="1">
    <location>
        <begin position="39"/>
        <end position="50"/>
    </location>
</feature>
<dbReference type="Proteomes" id="UP000054266">
    <property type="component" value="Unassembled WGS sequence"/>
</dbReference>
<dbReference type="AlphaFoldDB" id="A0A0D2FUC4"/>
<evidence type="ECO:0000259" key="2">
    <source>
        <dbReference type="Pfam" id="PF06985"/>
    </source>
</evidence>
<sequence>MAPGNWRVRRASKRRGTSASTSWNRENWPKHQNSSPATEHNRRDVDHPDFDPDSQWPRRLLNVKTMRSHQWKPGNTYGGVPNATYAVLSYTWGKWRIRDPKSQVKALSVSGIPWDIPKVDPAHFTAEQFKYVLQQIIDDPRNAATPGKESKSSEKKTYFVWLDVACLSQFEDSPTGASEIGRQARIFRNATNAYVWLSTADSYELSALFSRNFDPSFSEAKGDLTAFCKLLSDPWFDSLWAMQEAFLRQTAYIITSSGFCHLQNEGKHMLSLSRIRRAALNYSSGVETFRRQLLLKAEREFLKFEELWSKTGLQGSPRGISPMQVMACTSYRKCEFELDRVYGIMQIFGDEFRVGKTRPGNQANSSGKYTLSQLQDELGGLILRHHPTPSQLFLHQEPPQAGQAWRICERAEVPPFLAVEAYDSFDASHVKKHAKYSLEPRSSLGTKAVGHVFWGTFEGKLCLLKRILDCSKASSFSAGANRFHVYLDAGTTFDAWRLPSGRSEPTPDDLLEHFGKDNLMVLLLSTSRRTDKDRFNENMWYYSNAVLLTSPGSASLAEHRRRKNWDPSLESTGGGAWARVGIVHWQWRERPLETAPVRTLEMNTLLGESKDWKVNSGLWG</sequence>
<dbReference type="EMBL" id="KN846961">
    <property type="protein sequence ID" value="KIW63674.1"/>
    <property type="molecule type" value="Genomic_DNA"/>
</dbReference>
<protein>
    <recommendedName>
        <fullName evidence="2">Heterokaryon incompatibility domain-containing protein</fullName>
    </recommendedName>
</protein>
<dbReference type="PANTHER" id="PTHR24148:SF64">
    <property type="entry name" value="HETEROKARYON INCOMPATIBILITY DOMAIN-CONTAINING PROTEIN"/>
    <property type="match status" value="1"/>
</dbReference>
<feature type="region of interest" description="Disordered" evidence="1">
    <location>
        <begin position="1"/>
        <end position="57"/>
    </location>
</feature>
<proteinExistence type="predicted"/>
<dbReference type="PANTHER" id="PTHR24148">
    <property type="entry name" value="ANKYRIN REPEAT DOMAIN-CONTAINING PROTEIN 39 HOMOLOG-RELATED"/>
    <property type="match status" value="1"/>
</dbReference>
<dbReference type="STRING" id="5601.A0A0D2FUC4"/>
<evidence type="ECO:0000313" key="3">
    <source>
        <dbReference type="EMBL" id="KIW63674.1"/>
    </source>
</evidence>
<feature type="domain" description="Heterokaryon incompatibility" evidence="2">
    <location>
        <begin position="85"/>
        <end position="244"/>
    </location>
</feature>
<organism evidence="3 4">
    <name type="scientific">Phialophora macrospora</name>
    <dbReference type="NCBI Taxonomy" id="1851006"/>
    <lineage>
        <taxon>Eukaryota</taxon>
        <taxon>Fungi</taxon>
        <taxon>Dikarya</taxon>
        <taxon>Ascomycota</taxon>
        <taxon>Pezizomycotina</taxon>
        <taxon>Eurotiomycetes</taxon>
        <taxon>Chaetothyriomycetidae</taxon>
        <taxon>Chaetothyriales</taxon>
        <taxon>Herpotrichiellaceae</taxon>
        <taxon>Phialophora</taxon>
    </lineage>
</organism>
<feature type="compositionally biased region" description="Basic residues" evidence="1">
    <location>
        <begin position="7"/>
        <end position="16"/>
    </location>
</feature>
<evidence type="ECO:0000313" key="4">
    <source>
        <dbReference type="Proteomes" id="UP000054266"/>
    </source>
</evidence>